<protein>
    <submittedName>
        <fullName evidence="1">ATP-dependent DNA helicase RecG</fullName>
    </submittedName>
</protein>
<dbReference type="InterPro" id="IPR036390">
    <property type="entry name" value="WH_DNA-bd_sf"/>
</dbReference>
<evidence type="ECO:0000313" key="2">
    <source>
        <dbReference type="Proteomes" id="UP000249495"/>
    </source>
</evidence>
<proteinExistence type="predicted"/>
<keyword evidence="2" id="KW-1185">Reference proteome</keyword>
<dbReference type="AlphaFoldDB" id="A0A2X3VI62"/>
<dbReference type="KEGG" id="sfer:NCTC12278_01579"/>
<dbReference type="Proteomes" id="UP000249495">
    <property type="component" value="Chromosome 1"/>
</dbReference>
<reference evidence="1 2" key="1">
    <citation type="submission" date="2018-06" db="EMBL/GenBank/DDBJ databases">
        <authorList>
            <consortium name="Pathogen Informatics"/>
            <person name="Doyle S."/>
        </authorList>
    </citation>
    <scope>NUCLEOTIDE SEQUENCE [LARGE SCALE GENOMIC DNA]</scope>
    <source>
        <strain evidence="1 2">NCTC12278</strain>
    </source>
</reference>
<name>A0A2X3VI62_9STRE</name>
<keyword evidence="1" id="KW-0347">Helicase</keyword>
<keyword evidence="1" id="KW-0547">Nucleotide-binding</keyword>
<dbReference type="EMBL" id="LS483343">
    <property type="protein sequence ID" value="SQF40984.1"/>
    <property type="molecule type" value="Genomic_DNA"/>
</dbReference>
<dbReference type="GO" id="GO:0004386">
    <property type="term" value="F:helicase activity"/>
    <property type="evidence" value="ECO:0007669"/>
    <property type="project" value="UniProtKB-KW"/>
</dbReference>
<keyword evidence="1" id="KW-0378">Hydrolase</keyword>
<keyword evidence="1" id="KW-0067">ATP-binding</keyword>
<dbReference type="SUPFAM" id="SSF46785">
    <property type="entry name" value="Winged helix' DNA-binding domain"/>
    <property type="match status" value="1"/>
</dbReference>
<organism evidence="1 2">
    <name type="scientific">Streptococcus ferus</name>
    <dbReference type="NCBI Taxonomy" id="1345"/>
    <lineage>
        <taxon>Bacteria</taxon>
        <taxon>Bacillati</taxon>
        <taxon>Bacillota</taxon>
        <taxon>Bacilli</taxon>
        <taxon>Lactobacillales</taxon>
        <taxon>Streptococcaceae</taxon>
        <taxon>Streptococcus</taxon>
    </lineage>
</organism>
<accession>A0A2X3VI62</accession>
<evidence type="ECO:0000313" key="1">
    <source>
        <dbReference type="EMBL" id="SQF40984.1"/>
    </source>
</evidence>
<sequence length="106" mass="12685">MLLLLKILIFRYWVKNNIVSRHLSTQDSLENKFENFSDLTPDEQDIVRYMYNFGEKMMTKKVVELTGRSRHHIGKALQRLTEVGILNWYGISKNNRNQYCNLVLYK</sequence>
<gene>
    <name evidence="1" type="primary">recG_1</name>
    <name evidence="1" type="ORF">NCTC12278_01579</name>
</gene>
<dbReference type="STRING" id="1123303.GCA_000372425_01423"/>